<comment type="caution">
    <text evidence="2">The sequence shown here is derived from an EMBL/GenBank/DDBJ whole genome shotgun (WGS) entry which is preliminary data.</text>
</comment>
<feature type="region of interest" description="Disordered" evidence="1">
    <location>
        <begin position="396"/>
        <end position="423"/>
    </location>
</feature>
<dbReference type="PANTHER" id="PTHR45615">
    <property type="entry name" value="MYOSIN HEAVY CHAIN, NON-MUSCLE"/>
    <property type="match status" value="1"/>
</dbReference>
<feature type="compositionally biased region" description="Basic and acidic residues" evidence="1">
    <location>
        <begin position="15"/>
        <end position="30"/>
    </location>
</feature>
<keyword evidence="3" id="KW-1185">Reference proteome</keyword>
<dbReference type="Proteomes" id="UP001300502">
    <property type="component" value="Unassembled WGS sequence"/>
</dbReference>
<protein>
    <submittedName>
        <fullName evidence="2">Uncharacterized protein</fullName>
    </submittedName>
</protein>
<gene>
    <name evidence="2" type="ORF">GAYE_SCF65G6807</name>
</gene>
<dbReference type="AlphaFoldDB" id="A0AAV9IN53"/>
<dbReference type="PANTHER" id="PTHR45615:SF63">
    <property type="entry name" value="CHROMOSOME UNDETERMINED SCAFFOLD_10, WHOLE GENOME SHOTGUN SEQUENCE"/>
    <property type="match status" value="1"/>
</dbReference>
<accession>A0AAV9IN53</accession>
<evidence type="ECO:0000313" key="2">
    <source>
        <dbReference type="EMBL" id="KAK4528860.1"/>
    </source>
</evidence>
<feature type="compositionally biased region" description="Basic and acidic residues" evidence="1">
    <location>
        <begin position="399"/>
        <end position="414"/>
    </location>
</feature>
<proteinExistence type="predicted"/>
<name>A0AAV9IN53_9RHOD</name>
<reference evidence="2 3" key="1">
    <citation type="submission" date="2022-07" db="EMBL/GenBank/DDBJ databases">
        <title>Genome-wide signatures of adaptation to extreme environments.</title>
        <authorList>
            <person name="Cho C.H."/>
            <person name="Yoon H.S."/>
        </authorList>
    </citation>
    <scope>NUCLEOTIDE SEQUENCE [LARGE SCALE GENOMIC DNA]</scope>
    <source>
        <strain evidence="2 3">108.79 E11</strain>
    </source>
</reference>
<organism evidence="2 3">
    <name type="scientific">Galdieria yellowstonensis</name>
    <dbReference type="NCBI Taxonomy" id="3028027"/>
    <lineage>
        <taxon>Eukaryota</taxon>
        <taxon>Rhodophyta</taxon>
        <taxon>Bangiophyceae</taxon>
        <taxon>Galdieriales</taxon>
        <taxon>Galdieriaceae</taxon>
        <taxon>Galdieria</taxon>
    </lineage>
</organism>
<evidence type="ECO:0000313" key="3">
    <source>
        <dbReference type="Proteomes" id="UP001300502"/>
    </source>
</evidence>
<sequence>MSSWPSLHNDILEEQDRRVSMTSMKRDKNNVEYSSQVEEHKTMPNCYVEFQDLSQQKGKGDVVPSSKSSATFSLRSFNQTNDIVGIHEEQPLLPPHGTIVHLYSTEDSQLLCAKCINEIWYLDYEETGETVLPSTQFILIRANGYIGFRSCIANGCLLQCNTKHELRFTNPKFELWEKWQYENDGIRNAKFKKIFIPIRIVPFSLKASRTEEILETLEQNQKALDQMRTRELSLQEERNKLKEECEKMRKKVEELEAERKHLVAENKNRSNELKSLQVQFEKLENSYHRMSLNYNSSLEHIHSLQKRVEEVENQNKILHEQVQEQSNLAQLWSERCKAEEEYKNDFSRRLQIKEEQLSELEVEVMNLKEQVKSKERLLSAAQKNLRSLRETLSNVEISETSKRTKTEHDYHSSDPEIPGNMDP</sequence>
<dbReference type="EMBL" id="JANCYU010000070">
    <property type="protein sequence ID" value="KAK4528860.1"/>
    <property type="molecule type" value="Genomic_DNA"/>
</dbReference>
<feature type="region of interest" description="Disordered" evidence="1">
    <location>
        <begin position="15"/>
        <end position="36"/>
    </location>
</feature>
<evidence type="ECO:0000256" key="1">
    <source>
        <dbReference type="SAM" id="MobiDB-lite"/>
    </source>
</evidence>